<dbReference type="AlphaFoldDB" id="A0A4R0H3P4"/>
<protein>
    <submittedName>
        <fullName evidence="4">DUF418 domain-containing protein</fullName>
    </submittedName>
</protein>
<sequence>MVAWKSIPPAYVTLFLRINNKCHKGGAGPTQTVGLTHWGGPVGVARIESTAQPLHSSSEDPVTTTTSLPAVDHRGPVTGRERALAPDLIRGAMLLMIGLANSANFAFAGQPGVESAPHGFERILNFLKLTFVDARAYPVFAVMFGYGLVQLARRQRSSGATPGAVRRILLKRNAWLIGFGLVHATLLYFGDFLGAYGVVGIICTLFLINRGDKFHRIVLAIWAFMAVEVLFVGAKAALAIVNSSGPAHALTNTPNPSLAASSYLGSLVDRLHEYPMHAASVMGFIVIVWLGIWAARKQILENPGAHKTLLTRVAVGGLGLTVLGGLPLALVGAGWMHVDESAVDALSLLSHVSGMFGGPGYVALFGLLVLRIRKLSVPVRAISALGQRSLSGYLFQSVSWMILLAPFTLDLRFGSTAYTAALVAIGVWVVSVAGAYAMSRRSYRGPAETLLRKLVY</sequence>
<dbReference type="OrthoDB" id="2388539at2"/>
<evidence type="ECO:0000313" key="5">
    <source>
        <dbReference type="Proteomes" id="UP000292346"/>
    </source>
</evidence>
<dbReference type="PANTHER" id="PTHR30590">
    <property type="entry name" value="INNER MEMBRANE PROTEIN"/>
    <property type="match status" value="1"/>
</dbReference>
<evidence type="ECO:0000256" key="2">
    <source>
        <dbReference type="SAM" id="Phobius"/>
    </source>
</evidence>
<reference evidence="4 5" key="1">
    <citation type="submission" date="2019-02" db="EMBL/GenBank/DDBJ databases">
        <title>Kribbella capetownensis sp. nov. and Kribbella speibonae sp. nov., isolated from soil.</title>
        <authorList>
            <person name="Curtis S.M."/>
            <person name="Norton I."/>
            <person name="Everest G.J."/>
            <person name="Meyers P.R."/>
        </authorList>
    </citation>
    <scope>NUCLEOTIDE SEQUENCE [LARGE SCALE GENOMIC DNA]</scope>
    <source>
        <strain evidence="4 5">KCTC 29219</strain>
    </source>
</reference>
<name>A0A4R0H3P4_9ACTN</name>
<feature type="transmembrane region" description="Helical" evidence="2">
    <location>
        <begin position="88"/>
        <end position="107"/>
    </location>
</feature>
<evidence type="ECO:0000256" key="1">
    <source>
        <dbReference type="SAM" id="MobiDB-lite"/>
    </source>
</evidence>
<feature type="transmembrane region" description="Helical" evidence="2">
    <location>
        <begin position="348"/>
        <end position="370"/>
    </location>
</feature>
<proteinExistence type="predicted"/>
<keyword evidence="2" id="KW-0472">Membrane</keyword>
<feature type="transmembrane region" description="Helical" evidence="2">
    <location>
        <begin position="274"/>
        <end position="292"/>
    </location>
</feature>
<feature type="domain" description="DUF418" evidence="3">
    <location>
        <begin position="294"/>
        <end position="456"/>
    </location>
</feature>
<organism evidence="4 5">
    <name type="scientific">Kribbella soli</name>
    <dbReference type="NCBI Taxonomy" id="1124743"/>
    <lineage>
        <taxon>Bacteria</taxon>
        <taxon>Bacillati</taxon>
        <taxon>Actinomycetota</taxon>
        <taxon>Actinomycetes</taxon>
        <taxon>Propionibacteriales</taxon>
        <taxon>Kribbellaceae</taxon>
        <taxon>Kribbella</taxon>
    </lineage>
</organism>
<feature type="region of interest" description="Disordered" evidence="1">
    <location>
        <begin position="51"/>
        <end position="75"/>
    </location>
</feature>
<feature type="transmembrane region" description="Helical" evidence="2">
    <location>
        <begin position="134"/>
        <end position="152"/>
    </location>
</feature>
<dbReference type="Pfam" id="PF04235">
    <property type="entry name" value="DUF418"/>
    <property type="match status" value="1"/>
</dbReference>
<evidence type="ECO:0000259" key="3">
    <source>
        <dbReference type="Pfam" id="PF04235"/>
    </source>
</evidence>
<dbReference type="PANTHER" id="PTHR30590:SF2">
    <property type="entry name" value="INNER MEMBRANE PROTEIN"/>
    <property type="match status" value="1"/>
</dbReference>
<feature type="transmembrane region" description="Helical" evidence="2">
    <location>
        <begin position="218"/>
        <end position="241"/>
    </location>
</feature>
<dbReference type="InterPro" id="IPR052529">
    <property type="entry name" value="Bact_Transport_Assoc"/>
</dbReference>
<feature type="compositionally biased region" description="Polar residues" evidence="1">
    <location>
        <begin position="51"/>
        <end position="68"/>
    </location>
</feature>
<dbReference type="EMBL" id="SJJZ01000003">
    <property type="protein sequence ID" value="TCC05345.1"/>
    <property type="molecule type" value="Genomic_DNA"/>
</dbReference>
<keyword evidence="2" id="KW-1133">Transmembrane helix</keyword>
<comment type="caution">
    <text evidence="4">The sequence shown here is derived from an EMBL/GenBank/DDBJ whole genome shotgun (WGS) entry which is preliminary data.</text>
</comment>
<gene>
    <name evidence="4" type="ORF">E0H45_25290</name>
</gene>
<dbReference type="Proteomes" id="UP000292346">
    <property type="component" value="Unassembled WGS sequence"/>
</dbReference>
<feature type="transmembrane region" description="Helical" evidence="2">
    <location>
        <begin position="173"/>
        <end position="189"/>
    </location>
</feature>
<feature type="transmembrane region" description="Helical" evidence="2">
    <location>
        <begin position="415"/>
        <end position="437"/>
    </location>
</feature>
<feature type="transmembrane region" description="Helical" evidence="2">
    <location>
        <begin position="195"/>
        <end position="211"/>
    </location>
</feature>
<keyword evidence="5" id="KW-1185">Reference proteome</keyword>
<evidence type="ECO:0000313" key="4">
    <source>
        <dbReference type="EMBL" id="TCC05345.1"/>
    </source>
</evidence>
<dbReference type="InterPro" id="IPR007349">
    <property type="entry name" value="DUF418"/>
</dbReference>
<keyword evidence="2" id="KW-0812">Transmembrane</keyword>
<accession>A0A4R0H3P4</accession>
<feature type="transmembrane region" description="Helical" evidence="2">
    <location>
        <begin position="390"/>
        <end position="409"/>
    </location>
</feature>
<feature type="transmembrane region" description="Helical" evidence="2">
    <location>
        <begin position="313"/>
        <end position="336"/>
    </location>
</feature>